<accession>A0ABM8I5F6</accession>
<name>A0ABM8I5F6_9FIRM</name>
<dbReference type="EMBL" id="AP027742">
    <property type="protein sequence ID" value="BDZ78351.1"/>
    <property type="molecule type" value="Genomic_DNA"/>
</dbReference>
<evidence type="ECO:0000313" key="1">
    <source>
        <dbReference type="EMBL" id="BDZ78351.1"/>
    </source>
</evidence>
<sequence>MVHFDGMGIFDLDVKFIKKQYQFNDKKSIIKTNNRIKCLRGRVKFPIGGKVRERRSHDLV</sequence>
<keyword evidence="2" id="KW-1185">Reference proteome</keyword>
<dbReference type="Proteomes" id="UP001305815">
    <property type="component" value="Chromosome"/>
</dbReference>
<gene>
    <name evidence="1" type="ORF">Lac1_25340</name>
</gene>
<reference evidence="2" key="1">
    <citation type="journal article" date="2023" name="Int. J. Syst. Evol. Microbiol.">
        <title>Claveliimonas bilis gen. nov., sp. nov., deoxycholic acid-producing bacteria isolated from human faeces, and reclassification of Sellimonas monacensis Zenner et al. 2021 as Claveliimonas monacensis comb. nov.</title>
        <authorList>
            <person name="Hisatomi A."/>
            <person name="Kastawa N.W.E.P.G."/>
            <person name="Song I."/>
            <person name="Ohkuma M."/>
            <person name="Fukiya S."/>
            <person name="Sakamoto M."/>
        </authorList>
    </citation>
    <scope>NUCLEOTIDE SEQUENCE [LARGE SCALE GENOMIC DNA]</scope>
    <source>
        <strain evidence="2">12BBH14</strain>
    </source>
</reference>
<protein>
    <submittedName>
        <fullName evidence="1">Uncharacterized protein</fullName>
    </submittedName>
</protein>
<organism evidence="1 2">
    <name type="scientific">Claveliimonas bilis</name>
    <dbReference type="NCBI Taxonomy" id="3028070"/>
    <lineage>
        <taxon>Bacteria</taxon>
        <taxon>Bacillati</taxon>
        <taxon>Bacillota</taxon>
        <taxon>Clostridia</taxon>
        <taxon>Lachnospirales</taxon>
        <taxon>Lachnospiraceae</taxon>
        <taxon>Claveliimonas</taxon>
    </lineage>
</organism>
<evidence type="ECO:0000313" key="2">
    <source>
        <dbReference type="Proteomes" id="UP001305815"/>
    </source>
</evidence>
<proteinExistence type="predicted"/>